<evidence type="ECO:0000313" key="2">
    <source>
        <dbReference type="EMBL" id="SUZ28418.1"/>
    </source>
</evidence>
<sequence>MPRRRTIACDHCGYLQLKRDTECDQCGHLTRRERDLWLAKAIQIVIILVVGLYWYLRLAELGQP</sequence>
<name>A0AA46C8Q0_9XANT</name>
<keyword evidence="1" id="KW-0472">Membrane</keyword>
<reference evidence="2 3" key="1">
    <citation type="submission" date="2018-06" db="EMBL/GenBank/DDBJ databases">
        <authorList>
            <person name="Pothier F. J."/>
        </authorList>
    </citation>
    <scope>NUCLEOTIDE SEQUENCE [LARGE SCALE GENOMIC DNA]</scope>
    <source>
        <strain evidence="2 3">CPBF 424</strain>
    </source>
</reference>
<dbReference type="Proteomes" id="UP000254168">
    <property type="component" value="Unassembled WGS sequence"/>
</dbReference>
<gene>
    <name evidence="2" type="ORF">CPBF424_22340</name>
</gene>
<organism evidence="2 3">
    <name type="scientific">Xanthomonas euroxanthea</name>
    <dbReference type="NCBI Taxonomy" id="2259622"/>
    <lineage>
        <taxon>Bacteria</taxon>
        <taxon>Pseudomonadati</taxon>
        <taxon>Pseudomonadota</taxon>
        <taxon>Gammaproteobacteria</taxon>
        <taxon>Lysobacterales</taxon>
        <taxon>Lysobacteraceae</taxon>
        <taxon>Xanthomonas</taxon>
    </lineage>
</organism>
<dbReference type="EMBL" id="UIHB01000002">
    <property type="protein sequence ID" value="SUZ28418.1"/>
    <property type="molecule type" value="Genomic_DNA"/>
</dbReference>
<keyword evidence="3" id="KW-1185">Reference proteome</keyword>
<proteinExistence type="predicted"/>
<accession>A0AA46C8Q0</accession>
<evidence type="ECO:0000313" key="3">
    <source>
        <dbReference type="Proteomes" id="UP000254168"/>
    </source>
</evidence>
<keyword evidence="1" id="KW-1133">Transmembrane helix</keyword>
<feature type="transmembrane region" description="Helical" evidence="1">
    <location>
        <begin position="37"/>
        <end position="56"/>
    </location>
</feature>
<protein>
    <submittedName>
        <fullName evidence="2">Uncharacterized protein</fullName>
    </submittedName>
</protein>
<dbReference type="AlphaFoldDB" id="A0AA46C8Q0"/>
<evidence type="ECO:0000256" key="1">
    <source>
        <dbReference type="SAM" id="Phobius"/>
    </source>
</evidence>
<comment type="caution">
    <text evidence="2">The sequence shown here is derived from an EMBL/GenBank/DDBJ whole genome shotgun (WGS) entry which is preliminary data.</text>
</comment>
<keyword evidence="1" id="KW-0812">Transmembrane</keyword>